<comment type="similarity">
    <text evidence="1">Belongs to the vitamin-B12 dependent methionine synthase family.</text>
</comment>
<feature type="binding site" evidence="12">
    <location>
        <position position="837"/>
    </location>
    <ligand>
        <name>S-adenosyl-L-methionine</name>
        <dbReference type="ChEBI" id="CHEBI:59789"/>
    </ligand>
</feature>
<protein>
    <recommendedName>
        <fullName evidence="9 10">Methionine synthase</fullName>
        <ecNumber evidence="9 10">2.1.1.13</ecNumber>
    </recommendedName>
    <alternativeName>
        <fullName evidence="10">5-methyltetrahydrofolate--homocysteine methyltransferase</fullName>
    </alternativeName>
</protein>
<dbReference type="Pfam" id="PF02607">
    <property type="entry name" value="B12-binding_2"/>
    <property type="match status" value="1"/>
</dbReference>
<evidence type="ECO:0000259" key="15">
    <source>
        <dbReference type="PROSITE" id="PS51332"/>
    </source>
</evidence>
<evidence type="ECO:0000256" key="2">
    <source>
        <dbReference type="ARBA" id="ARBA00022603"/>
    </source>
</evidence>
<evidence type="ECO:0000313" key="18">
    <source>
        <dbReference type="Proteomes" id="UP000316388"/>
    </source>
</evidence>
<dbReference type="FunFam" id="1.10.1240.10:FF:000001">
    <property type="entry name" value="Methionine synthase"/>
    <property type="match status" value="1"/>
</dbReference>
<evidence type="ECO:0000256" key="4">
    <source>
        <dbReference type="ARBA" id="ARBA00022679"/>
    </source>
</evidence>
<dbReference type="InterPro" id="IPR036724">
    <property type="entry name" value="Cobalamin-bd_sf"/>
</dbReference>
<dbReference type="PANTHER" id="PTHR45833">
    <property type="entry name" value="METHIONINE SYNTHASE"/>
    <property type="match status" value="1"/>
</dbReference>
<dbReference type="Pfam" id="PF00809">
    <property type="entry name" value="Pterin_bind"/>
    <property type="match status" value="1"/>
</dbReference>
<keyword evidence="10" id="KW-0028">Amino-acid biosynthesis</keyword>
<dbReference type="SUPFAM" id="SSF52242">
    <property type="entry name" value="Cobalamin (vitamin B12)-binding domain"/>
    <property type="match status" value="1"/>
</dbReference>
<dbReference type="InterPro" id="IPR050554">
    <property type="entry name" value="Met_Synthase/Corrinoid"/>
</dbReference>
<dbReference type="PROSITE" id="PS51337">
    <property type="entry name" value="B12_BINDING_NTER"/>
    <property type="match status" value="1"/>
</dbReference>
<sequence length="924" mass="102064">MNPTDAPFVPARRIPPMLLSGLEPLVIGEGSLFVNIGERTNVTGSKAFARMILEGRFEDALAVARQQVENGAQIIDVNMDEAMLDSKAAMVRFLNLIASEPDIARVPIMIDSSKWEVIEAGLKCIQGKGIVNSISLKEGEAEFKRQARLIRRYGAATVVMAFDEQGQADTFARKIEICARAYRILVDEVDFPPEDIIFDPNIFAIATGIEEHDNYAVDFIEATRWIKQHLPGAKVSGGVSNVSFSFRGNEPVREAIHTVFLYHAIRAGMDMGIVNAGMIGVYDDLDPELRERVEDVVLNRRPVYREGEDPHQTPTERLLAIAERVKGAAKDDSARLAWRALPVEERLSHALVHGITDFIVEDTEAMWQQIRARGGRPLHVIEGPLMAGMNVVGDLFGAGKMFLPQVVKSARVMKQAVAHLVPYIEEEKRQLQAAGGDVQSKGRIVIATVKGDVHDIGKNIVTVVLQCNNFDVVNMGVMVPCHDILAKAKEVNADIVGLSGLITPSLEEMQFVAAEMEKDPWFRERGVPLLIGGATTSRVHTAVKIAPNYSGPVVYVPDASRSVGVAQALLGEQRDAYVAEVRADCERVRALHAAKKPVVLWPLAKARANRTPVAWDQWRPVRPGFLGRRVFRQYDLGEIARYIDWGPFFQTWDLAGPYPAILDDEVVGEQARKVFADAQAMLKRIVEGRWLTANAVVGFWPASGEGDDIVLYADEARTEPVLTWYGLRQQTEKQVVDGVQRPSRCLADFVAPLASGVADYVGAFAVTAGIGAEAHEARFAAEHDDYSAIMLKALADRLAEALAERLHERVRTELWGYAPHERLSNEELIAEKYQGIRPAPGYPACPDHTVKRDLFALLRCDEIGMGLTDSLAMTPAASVSGFYLAHPDSTYFNVGKIGRDQLEDMAQRRGWPVDELARWLAPNL</sequence>
<feature type="binding site" evidence="12">
    <location>
        <begin position="451"/>
        <end position="455"/>
    </location>
    <ligand>
        <name>methylcob(III)alamin</name>
        <dbReference type="ChEBI" id="CHEBI:28115"/>
    </ligand>
</feature>
<feature type="binding site" evidence="12">
    <location>
        <position position="382"/>
    </location>
    <ligand>
        <name>methylcob(III)alamin</name>
        <dbReference type="ChEBI" id="CHEBI:28115"/>
    </ligand>
</feature>
<dbReference type="InterPro" id="IPR033706">
    <property type="entry name" value="Met_synthase_B12-bd"/>
</dbReference>
<comment type="catalytic activity">
    <reaction evidence="10">
        <text>(6S)-5-methyl-5,6,7,8-tetrahydrofolate + L-homocysteine = (6S)-5,6,7,8-tetrahydrofolate + L-methionine</text>
        <dbReference type="Rhea" id="RHEA:11172"/>
        <dbReference type="ChEBI" id="CHEBI:18608"/>
        <dbReference type="ChEBI" id="CHEBI:57453"/>
        <dbReference type="ChEBI" id="CHEBI:57844"/>
        <dbReference type="ChEBI" id="CHEBI:58199"/>
        <dbReference type="EC" id="2.1.1.13"/>
    </reaction>
</comment>
<evidence type="ECO:0000256" key="8">
    <source>
        <dbReference type="ARBA" id="ARBA00023285"/>
    </source>
</evidence>
<comment type="function">
    <text evidence="10">Catalyzes the transfer of a methyl group from methyl-cobalamin to homocysteine, yielding enzyme-bound cob(I)alamin and methionine. Subsequently, remethylates the cofactor using methyltetrahydrofolate.</text>
</comment>
<keyword evidence="7" id="KW-0677">Repeat</keyword>
<dbReference type="Pfam" id="PF02310">
    <property type="entry name" value="B12-binding"/>
    <property type="match status" value="1"/>
</dbReference>
<comment type="cofactor">
    <cofactor evidence="10 11">
        <name>methylcob(III)alamin</name>
        <dbReference type="ChEBI" id="CHEBI:28115"/>
    </cofactor>
</comment>
<evidence type="ECO:0000256" key="9">
    <source>
        <dbReference type="NCBIfam" id="TIGR02082"/>
    </source>
</evidence>
<evidence type="ECO:0000256" key="7">
    <source>
        <dbReference type="ARBA" id="ARBA00022737"/>
    </source>
</evidence>
<dbReference type="InterPro" id="IPR000489">
    <property type="entry name" value="Pterin-binding_dom"/>
</dbReference>
<dbReference type="InterPro" id="IPR011005">
    <property type="entry name" value="Dihydropteroate_synth-like_sf"/>
</dbReference>
<dbReference type="AlphaFoldDB" id="A0A554XDH5"/>
<dbReference type="GO" id="GO:0050667">
    <property type="term" value="P:homocysteine metabolic process"/>
    <property type="evidence" value="ECO:0007669"/>
    <property type="project" value="TreeGrafter"/>
</dbReference>
<name>A0A554XDH5_9BURK</name>
<keyword evidence="4 10" id="KW-0808">Transferase</keyword>
<dbReference type="Gene3D" id="1.10.288.10">
    <property type="entry name" value="Cobalamin-dependent Methionine Synthase, domain 2"/>
    <property type="match status" value="1"/>
</dbReference>
<dbReference type="Gene3D" id="3.10.196.10">
    <property type="entry name" value="Vitamin B12-dependent methionine synthase, activation domain"/>
    <property type="match status" value="1"/>
</dbReference>
<evidence type="ECO:0000256" key="12">
    <source>
        <dbReference type="PIRSR" id="PIRSR000381-2"/>
    </source>
</evidence>
<dbReference type="InterPro" id="IPR036594">
    <property type="entry name" value="Meth_synthase_dom"/>
</dbReference>
<comment type="cofactor">
    <cofactor evidence="10">
        <name>Zn(2+)</name>
        <dbReference type="ChEBI" id="CHEBI:29105"/>
    </cofactor>
</comment>
<dbReference type="Gene3D" id="3.40.50.280">
    <property type="entry name" value="Cobalamin-binding domain"/>
    <property type="match status" value="1"/>
</dbReference>
<feature type="binding site" evidence="12">
    <location>
        <position position="503"/>
    </location>
    <ligand>
        <name>methylcob(III)alamin</name>
        <dbReference type="ChEBI" id="CHEBI:28115"/>
    </ligand>
</feature>
<dbReference type="PROSITE" id="PS50974">
    <property type="entry name" value="ADOMET_ACTIVATION"/>
    <property type="match status" value="1"/>
</dbReference>
<dbReference type="NCBIfam" id="NF007024">
    <property type="entry name" value="PRK09490.1"/>
    <property type="match status" value="1"/>
</dbReference>
<feature type="domain" description="B12-binding" evidence="15">
    <location>
        <begin position="441"/>
        <end position="580"/>
    </location>
</feature>
<feature type="domain" description="Pterin-binding" evidence="13">
    <location>
        <begin position="33"/>
        <end position="294"/>
    </location>
</feature>
<dbReference type="Gene3D" id="3.20.20.20">
    <property type="entry name" value="Dihydropteroate synthase-like"/>
    <property type="match status" value="1"/>
</dbReference>
<dbReference type="SUPFAM" id="SSF56507">
    <property type="entry name" value="Methionine synthase activation domain-like"/>
    <property type="match status" value="1"/>
</dbReference>
<keyword evidence="5 10" id="KW-0949">S-adenosyl-L-methionine</keyword>
<dbReference type="GO" id="GO:0008270">
    <property type="term" value="F:zinc ion binding"/>
    <property type="evidence" value="ECO:0007669"/>
    <property type="project" value="UniProtKB-UniRule"/>
</dbReference>
<reference evidence="17 18" key="1">
    <citation type="submission" date="2019-07" db="EMBL/GenBank/DDBJ databases">
        <title>Tepidimonas fonticaldi AT-A2 draft genome.</title>
        <authorList>
            <person name="Da Costa M.S."/>
            <person name="Froufe H.J.C."/>
            <person name="Egas C."/>
            <person name="Albuquerque L."/>
        </authorList>
    </citation>
    <scope>NUCLEOTIDE SEQUENCE [LARGE SCALE GENOMIC DNA]</scope>
    <source>
        <strain evidence="17 18">AT-A2</strain>
    </source>
</reference>
<evidence type="ECO:0000256" key="3">
    <source>
        <dbReference type="ARBA" id="ARBA00022628"/>
    </source>
</evidence>
<dbReference type="GO" id="GO:0008705">
    <property type="term" value="F:methionine synthase activity"/>
    <property type="evidence" value="ECO:0007669"/>
    <property type="project" value="UniProtKB-UniRule"/>
</dbReference>
<dbReference type="UniPathway" id="UPA00051">
    <property type="reaction ID" value="UER00081"/>
</dbReference>
<evidence type="ECO:0000256" key="11">
    <source>
        <dbReference type="PIRSR" id="PIRSR000381-1"/>
    </source>
</evidence>
<dbReference type="PANTHER" id="PTHR45833:SF1">
    <property type="entry name" value="METHIONINE SYNTHASE"/>
    <property type="match status" value="1"/>
</dbReference>
<proteinExistence type="inferred from homology"/>
<dbReference type="Gene3D" id="1.10.1240.10">
    <property type="entry name" value="Methionine synthase domain"/>
    <property type="match status" value="1"/>
</dbReference>
<organism evidence="17 18">
    <name type="scientific">Tepidimonas fonticaldi</name>
    <dbReference type="NCBI Taxonomy" id="1101373"/>
    <lineage>
        <taxon>Bacteria</taxon>
        <taxon>Pseudomonadati</taxon>
        <taxon>Pseudomonadota</taxon>
        <taxon>Betaproteobacteria</taxon>
        <taxon>Burkholderiales</taxon>
        <taxon>Tepidimonas</taxon>
    </lineage>
</organism>
<dbReference type="InterPro" id="IPR011822">
    <property type="entry name" value="MetH"/>
</dbReference>
<dbReference type="InterPro" id="IPR003759">
    <property type="entry name" value="Cbl-bd_cap"/>
</dbReference>
<comment type="domain">
    <text evidence="10">Modular enzyme with four functionally distinct domains. The isolated Hcy-binding domain catalyzes methyl transfer from free methylcobalamin to homocysteine. The Hcy-binding domain in association with the pterin-binding domain catalyzes the methylation of cob(I)alamin by methyltetrahydrofolate and the methylation of homocysteine. The B12-binding domain binds the cofactor. The AdoMet activation domain binds S-adenosyl-L-methionine. Under aerobic conditions cob(I)alamin can be converted to inactive cob(II)alamin. Reductive methylation by S-adenosyl-L-methionine and flavodoxin regenerates methylcobalamin.</text>
</comment>
<feature type="binding site" description="axial binding residue" evidence="11">
    <location>
        <position position="454"/>
    </location>
    <ligand>
        <name>methylcob(III)alamin</name>
        <dbReference type="ChEBI" id="CHEBI:28115"/>
    </ligand>
    <ligandPart>
        <name>Co</name>
        <dbReference type="ChEBI" id="CHEBI:27638"/>
    </ligandPart>
</feature>
<keyword evidence="3 10" id="KW-0846">Cobalamin</keyword>
<dbReference type="Proteomes" id="UP000316388">
    <property type="component" value="Unassembled WGS sequence"/>
</dbReference>
<dbReference type="PROSITE" id="PS51332">
    <property type="entry name" value="B12_BINDING"/>
    <property type="match status" value="1"/>
</dbReference>
<dbReference type="NCBIfam" id="TIGR02082">
    <property type="entry name" value="metH"/>
    <property type="match status" value="1"/>
</dbReference>
<evidence type="ECO:0000256" key="5">
    <source>
        <dbReference type="ARBA" id="ARBA00022691"/>
    </source>
</evidence>
<keyword evidence="2 10" id="KW-0489">Methyltransferase</keyword>
<keyword evidence="10" id="KW-0486">Methionine biosynthesis</keyword>
<dbReference type="GO" id="GO:0031419">
    <property type="term" value="F:cobalamin binding"/>
    <property type="evidence" value="ECO:0007669"/>
    <property type="project" value="UniProtKB-UniRule"/>
</dbReference>
<dbReference type="InterPro" id="IPR037010">
    <property type="entry name" value="VitB12-dep_Met_synth_activ_sf"/>
</dbReference>
<evidence type="ECO:0000256" key="1">
    <source>
        <dbReference type="ARBA" id="ARBA00010398"/>
    </source>
</evidence>
<accession>A0A554XDH5</accession>
<dbReference type="InterPro" id="IPR006158">
    <property type="entry name" value="Cobalamin-bd"/>
</dbReference>
<comment type="caution">
    <text evidence="17">The sequence shown here is derived from an EMBL/GenBank/DDBJ whole genome shotgun (WGS) entry which is preliminary data.</text>
</comment>
<feature type="binding site" evidence="12">
    <location>
        <begin position="891"/>
        <end position="892"/>
    </location>
    <ligand>
        <name>S-adenosyl-L-methionine</name>
        <dbReference type="ChEBI" id="CHEBI:59789"/>
    </ligand>
</feature>
<dbReference type="EC" id="2.1.1.13" evidence="9 10"/>
<dbReference type="SUPFAM" id="SSF47644">
    <property type="entry name" value="Methionine synthase domain"/>
    <property type="match status" value="1"/>
</dbReference>
<evidence type="ECO:0000256" key="6">
    <source>
        <dbReference type="ARBA" id="ARBA00022723"/>
    </source>
</evidence>
<dbReference type="EMBL" id="VJOO01000055">
    <property type="protein sequence ID" value="TSE33888.1"/>
    <property type="molecule type" value="Genomic_DNA"/>
</dbReference>
<dbReference type="CDD" id="cd00740">
    <property type="entry name" value="MeTr"/>
    <property type="match status" value="1"/>
</dbReference>
<evidence type="ECO:0000259" key="13">
    <source>
        <dbReference type="PROSITE" id="PS50972"/>
    </source>
</evidence>
<dbReference type="CDD" id="cd02069">
    <property type="entry name" value="methionine_synthase_B12_BD"/>
    <property type="match status" value="1"/>
</dbReference>
<dbReference type="GO" id="GO:0032259">
    <property type="term" value="P:methylation"/>
    <property type="evidence" value="ECO:0007669"/>
    <property type="project" value="UniProtKB-KW"/>
</dbReference>
<evidence type="ECO:0000313" key="17">
    <source>
        <dbReference type="EMBL" id="TSE33888.1"/>
    </source>
</evidence>
<evidence type="ECO:0000259" key="14">
    <source>
        <dbReference type="PROSITE" id="PS50974"/>
    </source>
</evidence>
<feature type="domain" description="AdoMet activation" evidence="14">
    <location>
        <begin position="594"/>
        <end position="924"/>
    </location>
</feature>
<dbReference type="InterPro" id="IPR004223">
    <property type="entry name" value="VitB12-dep_Met_synth_activ_dom"/>
</dbReference>
<gene>
    <name evidence="17" type="primary">metH_2</name>
    <name evidence="17" type="ORF">Tfont_02752</name>
</gene>
<dbReference type="PIRSF" id="PIRSF000381">
    <property type="entry name" value="MetH"/>
    <property type="match status" value="1"/>
</dbReference>
<dbReference type="GO" id="GO:0046653">
    <property type="term" value="P:tetrahydrofolate metabolic process"/>
    <property type="evidence" value="ECO:0007669"/>
    <property type="project" value="TreeGrafter"/>
</dbReference>
<keyword evidence="10" id="KW-0862">Zinc</keyword>
<feature type="binding site" evidence="12">
    <location>
        <position position="559"/>
    </location>
    <ligand>
        <name>methylcob(III)alamin</name>
        <dbReference type="ChEBI" id="CHEBI:28115"/>
    </ligand>
</feature>
<feature type="domain" description="B12-binding N-terminal" evidence="16">
    <location>
        <begin position="334"/>
        <end position="432"/>
    </location>
</feature>
<dbReference type="SMART" id="SM01018">
    <property type="entry name" value="B12-binding_2"/>
    <property type="match status" value="1"/>
</dbReference>
<keyword evidence="6 10" id="KW-0479">Metal-binding</keyword>
<evidence type="ECO:0000259" key="16">
    <source>
        <dbReference type="PROSITE" id="PS51337"/>
    </source>
</evidence>
<dbReference type="Pfam" id="PF02965">
    <property type="entry name" value="Met_synt_B12"/>
    <property type="match status" value="1"/>
</dbReference>
<dbReference type="SUPFAM" id="SSF51717">
    <property type="entry name" value="Dihydropteroate synthetase-like"/>
    <property type="match status" value="1"/>
</dbReference>
<dbReference type="GO" id="GO:0005829">
    <property type="term" value="C:cytosol"/>
    <property type="evidence" value="ECO:0007669"/>
    <property type="project" value="TreeGrafter"/>
</dbReference>
<feature type="binding site" evidence="12">
    <location>
        <position position="499"/>
    </location>
    <ligand>
        <name>methylcob(III)alamin</name>
        <dbReference type="ChEBI" id="CHEBI:28115"/>
    </ligand>
</feature>
<dbReference type="PROSITE" id="PS50972">
    <property type="entry name" value="PTERIN_BINDING"/>
    <property type="match status" value="1"/>
</dbReference>
<keyword evidence="8 10" id="KW-0170">Cobalt</keyword>
<evidence type="ECO:0000256" key="10">
    <source>
        <dbReference type="PIRNR" id="PIRNR000381"/>
    </source>
</evidence>
<dbReference type="FunFam" id="3.20.20.20:FF:000002">
    <property type="entry name" value="Methionine synthase"/>
    <property type="match status" value="1"/>
</dbReference>
<feature type="binding site" evidence="12">
    <location>
        <position position="644"/>
    </location>
    <ligand>
        <name>S-adenosyl-L-methionine</name>
        <dbReference type="ChEBI" id="CHEBI:59789"/>
    </ligand>
</feature>
<comment type="pathway">
    <text evidence="10">Amino-acid biosynthesis; L-methionine biosynthesis via de novo pathway; L-methionine from L-homocysteine (MetH route): step 1/1.</text>
</comment>